<keyword evidence="1" id="KW-0175">Coiled coil</keyword>
<evidence type="ECO:0000313" key="5">
    <source>
        <dbReference type="Proteomes" id="UP000286482"/>
    </source>
</evidence>
<feature type="coiled-coil region" evidence="1">
    <location>
        <begin position="128"/>
        <end position="155"/>
    </location>
</feature>
<feature type="region of interest" description="Disordered" evidence="2">
    <location>
        <begin position="20"/>
        <end position="85"/>
    </location>
</feature>
<dbReference type="Pfam" id="PF04375">
    <property type="entry name" value="HemX"/>
    <property type="match status" value="1"/>
</dbReference>
<evidence type="ECO:0008006" key="6">
    <source>
        <dbReference type="Google" id="ProtNLM"/>
    </source>
</evidence>
<proteinExistence type="predicted"/>
<comment type="caution">
    <text evidence="4">The sequence shown here is derived from an EMBL/GenBank/DDBJ whole genome shotgun (WGS) entry which is preliminary data.</text>
</comment>
<dbReference type="InterPro" id="IPR007470">
    <property type="entry name" value="HemX"/>
</dbReference>
<evidence type="ECO:0000256" key="2">
    <source>
        <dbReference type="SAM" id="MobiDB-lite"/>
    </source>
</evidence>
<dbReference type="EMBL" id="RAQO01000001">
    <property type="protein sequence ID" value="RKF22109.1"/>
    <property type="molecule type" value="Genomic_DNA"/>
</dbReference>
<feature type="compositionally biased region" description="Basic and acidic residues" evidence="2">
    <location>
        <begin position="25"/>
        <end position="38"/>
    </location>
</feature>
<dbReference type="PANTHER" id="PTHR38043:SF1">
    <property type="entry name" value="PROTEIN HEMX"/>
    <property type="match status" value="1"/>
</dbReference>
<protein>
    <recommendedName>
        <fullName evidence="6">Heme biosynthesis operon protein HemX</fullName>
    </recommendedName>
</protein>
<gene>
    <name evidence="4" type="ORF">DBZ36_00225</name>
</gene>
<feature type="transmembrane region" description="Helical" evidence="3">
    <location>
        <begin position="92"/>
        <end position="113"/>
    </location>
</feature>
<accession>A0A420EN21</accession>
<dbReference type="PANTHER" id="PTHR38043">
    <property type="entry name" value="PROTEIN HEMX"/>
    <property type="match status" value="1"/>
</dbReference>
<evidence type="ECO:0000256" key="3">
    <source>
        <dbReference type="SAM" id="Phobius"/>
    </source>
</evidence>
<dbReference type="Proteomes" id="UP000286482">
    <property type="component" value="Unassembled WGS sequence"/>
</dbReference>
<feature type="coiled-coil region" evidence="1">
    <location>
        <begin position="341"/>
        <end position="394"/>
    </location>
</feature>
<name>A0A420EN21_9ALTE</name>
<sequence>MAHRMRRCFRLYNLCPYSQGNKMSDNNKTETLAEKPESDGTSNVTKTSRKPRAARTNKTSANNKPTPPKNDKAEAVSKDASEESNSKNKTTLIVAVIALIIAILLPSVLYWQLQQSEINAQSLNLDLRQGLAEDAAKQQAEITQLRALLGEQSNQQALAEEKIQTLSLSQEQSAQQRLDVEQKLAQLNIQDINHWRLNEAEYLIQLASKKLILEQDAASASTLLKQADSSVAAVNDPQLLPLRRAIAKDLQAIAALPFVDSLGVVLEIDSLMDGIEALQLSQIDLPEIEAQQDLNVSASADDWQSNLSKSWRSFTENFVTVRRRDGEVEALVSPQHAWYLRENLRMQLQQAQLALYRDEAELFQTNLVRAATWVEQYYQQNAHAKALVQKLNELSTQDVTAVVPDSFASLDIVQKQIRERKLRLISLSEE</sequence>
<keyword evidence="5" id="KW-1185">Reference proteome</keyword>
<organism evidence="4 5">
    <name type="scientific">Alginatibacterium sediminis</name>
    <dbReference type="NCBI Taxonomy" id="2164068"/>
    <lineage>
        <taxon>Bacteria</taxon>
        <taxon>Pseudomonadati</taxon>
        <taxon>Pseudomonadota</taxon>
        <taxon>Gammaproteobacteria</taxon>
        <taxon>Alteromonadales</taxon>
        <taxon>Alteromonadaceae</taxon>
        <taxon>Alginatibacterium</taxon>
    </lineage>
</organism>
<keyword evidence="3" id="KW-0472">Membrane</keyword>
<evidence type="ECO:0000313" key="4">
    <source>
        <dbReference type="EMBL" id="RKF22109.1"/>
    </source>
</evidence>
<keyword evidence="3" id="KW-0812">Transmembrane</keyword>
<keyword evidence="3" id="KW-1133">Transmembrane helix</keyword>
<evidence type="ECO:0000256" key="1">
    <source>
        <dbReference type="SAM" id="Coils"/>
    </source>
</evidence>
<feature type="compositionally biased region" description="Basic and acidic residues" evidence="2">
    <location>
        <begin position="69"/>
        <end position="85"/>
    </location>
</feature>
<dbReference type="AlphaFoldDB" id="A0A420EN21"/>
<reference evidence="4 5" key="1">
    <citation type="submission" date="2018-09" db="EMBL/GenBank/DDBJ databases">
        <authorList>
            <person name="Wang Z."/>
        </authorList>
    </citation>
    <scope>NUCLEOTIDE SEQUENCE [LARGE SCALE GENOMIC DNA]</scope>
    <source>
        <strain evidence="4 5">ALS 81</strain>
    </source>
</reference>